<dbReference type="Gene3D" id="3.40.50.2000">
    <property type="entry name" value="Glycogen Phosphorylase B"/>
    <property type="match status" value="2"/>
</dbReference>
<dbReference type="RefSeq" id="WP_200396164.1">
    <property type="nucleotide sequence ID" value="NZ_CP066831.1"/>
</dbReference>
<name>A0A7T7I5C3_9ACTN</name>
<protein>
    <submittedName>
        <fullName evidence="3">Glycosyltransferase</fullName>
    </submittedName>
</protein>
<proteinExistence type="predicted"/>
<dbReference type="EMBL" id="CP066831">
    <property type="protein sequence ID" value="QQM41143.1"/>
    <property type="molecule type" value="Genomic_DNA"/>
</dbReference>
<organism evidence="3 4">
    <name type="scientific">Streptomyces liliifuscus</name>
    <dbReference type="NCBI Taxonomy" id="2797636"/>
    <lineage>
        <taxon>Bacteria</taxon>
        <taxon>Bacillati</taxon>
        <taxon>Actinomycetota</taxon>
        <taxon>Actinomycetes</taxon>
        <taxon>Kitasatosporales</taxon>
        <taxon>Streptomycetaceae</taxon>
        <taxon>Streptomyces</taxon>
    </lineage>
</organism>
<gene>
    <name evidence="3" type="ORF">JEQ17_17785</name>
</gene>
<keyword evidence="3" id="KW-0808">Transferase</keyword>
<dbReference type="InterPro" id="IPR041664">
    <property type="entry name" value="AAA_16"/>
</dbReference>
<evidence type="ECO:0000256" key="1">
    <source>
        <dbReference type="SAM" id="MobiDB-lite"/>
    </source>
</evidence>
<dbReference type="Gene3D" id="3.40.50.300">
    <property type="entry name" value="P-loop containing nucleotide triphosphate hydrolases"/>
    <property type="match status" value="1"/>
</dbReference>
<dbReference type="Pfam" id="PF20706">
    <property type="entry name" value="GT4-conflict"/>
    <property type="match status" value="1"/>
</dbReference>
<sequence length="1137" mass="124699">MDNFQLRNPYDYRNPVRDAAVFAGRGKEVTAIEYELAQADVDRPSVCIVLHGPRAAGKTSLLYATERVAAAGGLTTARVELIQGDGEPVTFFRKLYDELVLAVVTAAEQSGKPLPFGVSAVRRVMAGAGDAASVSPLQFPEAVSLVAAGGRVPEAALRTDLSYFVRWLGHPIALLVDEAQLMVEDAQALSVLRFLATRVDGLVLVLAGTSGLINRITEVHSPILRQFKEFEVRGFAERDDVRDCIVRPLHSAGVFGLGDDDLVSSLSQLTDGNPYEIQLYCHEMFARMQRGLADDLELTPEVLEDIRRRMESGSRDVLDRPLIRAVRAMNPRELIAFNVLTSALGHATPDEAWFAYCMTGPPEIKRAEFDESRNALVAQGILAPGQILRFAIDTELFDEIYARLWTVGILAKSQHTRAITSRTDVRGMLIDQLFGLLQGFANEHLQIYPTFGSQMNAEHLEESFRALETLPGAGPDSVPAVSFLHYAILSAGEPAALDVTTLTCTFRNHTVERWLFAADKEDIALAQTASFRAASDRIEALGGRLTAEQVRLPLRSWPAEDWFQIATGDLRTELAKNHCLVAYDAYESSDATRAWTQFQSSYALHQGWEEANCLAYLSLATRRWNIAIEWSLRALELADKPWDRALSHYNTAMAYHLAGDKDGVAEQLAHSAAVLDSISMPTHLIFYLLLPDPDDTRRLREEKSVDLVEAVQRARTALGVTQATDPQDVPDTTARVARPPVVLSVATEWTSSHGGLSTFNRDLCVALAAAGAEVFCMVLDATGADIADADELRVKLLLARKRPGASDDLRLAGRPELPDGTLPDLILGHGRITGPAAQGLADNFFPAARRLHFVHMAPDEIEWYKPAPEGGAGLKADRRTGIERELGRTAHRVVTVGPWLHDQFLAEVKSPAGLSPLQLDPGFDSGPPGAADREPPKGRARVLLLGRVEDAELKGVPLAAAACGMVEKWLQDEALRGIQLLVRGAPETRVDETREKILVWAKSPRLSVVVRAYTTEQDRIEDDLNSASLVIMPSRKEGFGLAGVEAITRVIPVLVGSDSGLAELLRDKLGRERASQCVVELSGDDKKDTQRWARAIERKLRDREAAFKRAAQLRKELARRVTWADAAALVLGEIPDQ</sequence>
<dbReference type="Pfam" id="PF13191">
    <property type="entry name" value="AAA_16"/>
    <property type="match status" value="1"/>
</dbReference>
<dbReference type="GO" id="GO:0016740">
    <property type="term" value="F:transferase activity"/>
    <property type="evidence" value="ECO:0007669"/>
    <property type="project" value="UniProtKB-KW"/>
</dbReference>
<feature type="region of interest" description="Disordered" evidence="1">
    <location>
        <begin position="916"/>
        <end position="936"/>
    </location>
</feature>
<dbReference type="SUPFAM" id="SSF53756">
    <property type="entry name" value="UDP-Glycosyltransferase/glycogen phosphorylase"/>
    <property type="match status" value="1"/>
</dbReference>
<dbReference type="AlphaFoldDB" id="A0A7T7I5C3"/>
<keyword evidence="4" id="KW-1185">Reference proteome</keyword>
<evidence type="ECO:0000313" key="4">
    <source>
        <dbReference type="Proteomes" id="UP000595636"/>
    </source>
</evidence>
<evidence type="ECO:0000313" key="3">
    <source>
        <dbReference type="EMBL" id="QQM41143.1"/>
    </source>
</evidence>
<reference evidence="3 4" key="1">
    <citation type="submission" date="2020-12" db="EMBL/GenBank/DDBJ databases">
        <title>A novel species.</title>
        <authorList>
            <person name="Li K."/>
        </authorList>
    </citation>
    <scope>NUCLEOTIDE SEQUENCE [LARGE SCALE GENOMIC DNA]</scope>
    <source>
        <strain evidence="3 4">ZYC-3</strain>
    </source>
</reference>
<dbReference type="CDD" id="cd03801">
    <property type="entry name" value="GT4_PimA-like"/>
    <property type="match status" value="1"/>
</dbReference>
<dbReference type="InterPro" id="IPR027417">
    <property type="entry name" value="P-loop_NTPase"/>
</dbReference>
<evidence type="ECO:0000259" key="2">
    <source>
        <dbReference type="Pfam" id="PF13191"/>
    </source>
</evidence>
<accession>A0A7T7I5C3</accession>
<dbReference type="SUPFAM" id="SSF52540">
    <property type="entry name" value="P-loop containing nucleoside triphosphate hydrolases"/>
    <property type="match status" value="1"/>
</dbReference>
<dbReference type="KEGG" id="slf:JEQ17_17785"/>
<feature type="domain" description="Orc1-like AAA ATPase" evidence="2">
    <location>
        <begin position="22"/>
        <end position="200"/>
    </location>
</feature>
<dbReference type="Proteomes" id="UP000595636">
    <property type="component" value="Chromosome"/>
</dbReference>